<feature type="region of interest" description="Disordered" evidence="1">
    <location>
        <begin position="80"/>
        <end position="144"/>
    </location>
</feature>
<gene>
    <name evidence="4" type="primary">LOC112041271</name>
</gene>
<evidence type="ECO:0000313" key="3">
    <source>
        <dbReference type="Proteomes" id="UP000085678"/>
    </source>
</evidence>
<feature type="transmembrane region" description="Helical" evidence="2">
    <location>
        <begin position="6"/>
        <end position="27"/>
    </location>
</feature>
<evidence type="ECO:0000256" key="2">
    <source>
        <dbReference type="SAM" id="Phobius"/>
    </source>
</evidence>
<evidence type="ECO:0000256" key="1">
    <source>
        <dbReference type="SAM" id="MobiDB-lite"/>
    </source>
</evidence>
<dbReference type="KEGG" id="lak:112041271"/>
<protein>
    <submittedName>
        <fullName evidence="4">Uncharacterized protein LOC112041271</fullName>
    </submittedName>
</protein>
<accession>A0A2R2MIA5</accession>
<keyword evidence="3" id="KW-1185">Reference proteome</keyword>
<name>A0A2R2MIA5_LINAN</name>
<keyword evidence="2" id="KW-0472">Membrane</keyword>
<feature type="compositionally biased region" description="Polar residues" evidence="1">
    <location>
        <begin position="94"/>
        <end position="109"/>
    </location>
</feature>
<sequence>MLGLYIGLAIGGVLLILIVIVIVISFYRRQVRKLKAELAIVYRTPNESNNDYCNVTFDNPGYATPTPLAMNVQAKPNNLRTVPAGSSAGEKNENISTPVTVQEKPQNVNPEYATPSGVSVRPKSENPGYETPVNVNLRSSYDNPGYVDPDELKVFPADDKLEFDSLASDDDFMVDKGKR</sequence>
<dbReference type="InParanoid" id="A0A2R2MIA5"/>
<keyword evidence="2" id="KW-0812">Transmembrane</keyword>
<organism evidence="3 4">
    <name type="scientific">Lingula anatina</name>
    <name type="common">Brachiopod</name>
    <name type="synonym">Lingula unguis</name>
    <dbReference type="NCBI Taxonomy" id="7574"/>
    <lineage>
        <taxon>Eukaryota</taxon>
        <taxon>Metazoa</taxon>
        <taxon>Spiralia</taxon>
        <taxon>Lophotrochozoa</taxon>
        <taxon>Brachiopoda</taxon>
        <taxon>Linguliformea</taxon>
        <taxon>Lingulata</taxon>
        <taxon>Lingulida</taxon>
        <taxon>Linguloidea</taxon>
        <taxon>Lingulidae</taxon>
        <taxon>Lingula</taxon>
    </lineage>
</organism>
<dbReference type="AlphaFoldDB" id="A0A2R2MIA5"/>
<reference evidence="4" key="1">
    <citation type="submission" date="2025-08" db="UniProtKB">
        <authorList>
            <consortium name="RefSeq"/>
        </authorList>
    </citation>
    <scope>IDENTIFICATION</scope>
    <source>
        <tissue evidence="4">Gonads</tissue>
    </source>
</reference>
<dbReference type="RefSeq" id="XP_023929943.1">
    <property type="nucleotide sequence ID" value="XM_024074175.1"/>
</dbReference>
<keyword evidence="2" id="KW-1133">Transmembrane helix</keyword>
<proteinExistence type="predicted"/>
<feature type="compositionally biased region" description="Polar residues" evidence="1">
    <location>
        <begin position="133"/>
        <end position="142"/>
    </location>
</feature>
<dbReference type="GeneID" id="112041271"/>
<evidence type="ECO:0000313" key="4">
    <source>
        <dbReference type="RefSeq" id="XP_023929943.1"/>
    </source>
</evidence>
<dbReference type="Proteomes" id="UP000085678">
    <property type="component" value="Unplaced"/>
</dbReference>